<dbReference type="SMART" id="SM00974">
    <property type="entry name" value="T5orf172"/>
    <property type="match status" value="1"/>
</dbReference>
<dbReference type="EMBL" id="JQ844221">
    <property type="protein sequence ID" value="AGS53081.1"/>
    <property type="molecule type" value="Genomic_DNA"/>
</dbReference>
<sequence>MSEQSKNGVIYVLTNPSFPDFVKIGYADNLNQRLEQLNHSECIPFAFRPYAVCEVDRRLADKDIHSIIDRLNPNLRSKEVYNGKERVREFFAMTADSAFELLKSIAGIFGDAGRVQKVKPTGSEILTDMIASELKDKVEQKQIRLKPSAFSHITKEHIFFSAAFIDKQGIPPKSGYKTRNVVINGKKYAPKYIMALAYLYAKDVAENDIAQKIQEQRILHQFATGATFPIYKKLGFEIET</sequence>
<accession>A0A806KM99</accession>
<dbReference type="InterPro" id="IPR018306">
    <property type="entry name" value="Phage_T5_Orf172_DNA-bd"/>
</dbReference>
<organism evidence="2">
    <name type="scientific">uncultured bacterium contig00036</name>
    <dbReference type="NCBI Taxonomy" id="1181524"/>
    <lineage>
        <taxon>Bacteria</taxon>
        <taxon>environmental samples</taxon>
    </lineage>
</organism>
<proteinExistence type="predicted"/>
<evidence type="ECO:0000259" key="1">
    <source>
        <dbReference type="SMART" id="SM00974"/>
    </source>
</evidence>
<dbReference type="Pfam" id="PF10544">
    <property type="entry name" value="T5orf172"/>
    <property type="match status" value="1"/>
</dbReference>
<evidence type="ECO:0000313" key="2">
    <source>
        <dbReference type="EMBL" id="AGS53081.1"/>
    </source>
</evidence>
<dbReference type="AlphaFoldDB" id="A0A806KM99"/>
<reference evidence="2" key="1">
    <citation type="submission" date="2012-03" db="EMBL/GenBank/DDBJ databases">
        <title>Functional metagenomics reveals considerable lignocellulase gene clusters in the gut microbiome of a wood-feeding higher termite.</title>
        <authorList>
            <person name="Liu N."/>
        </authorList>
    </citation>
    <scope>NUCLEOTIDE SEQUENCE</scope>
</reference>
<feature type="domain" description="Bacteriophage T5 Orf172 DNA-binding" evidence="1">
    <location>
        <begin position="16"/>
        <end position="105"/>
    </location>
</feature>
<name>A0A806KM99_9BACT</name>
<protein>
    <recommendedName>
        <fullName evidence="1">Bacteriophage T5 Orf172 DNA-binding domain-containing protein</fullName>
    </recommendedName>
</protein>